<evidence type="ECO:0000313" key="1">
    <source>
        <dbReference type="EMBL" id="KAK3792008.1"/>
    </source>
</evidence>
<proteinExistence type="predicted"/>
<dbReference type="AlphaFoldDB" id="A0AAE1AQC5"/>
<sequence length="80" mass="8657">MQFRVFVQSAHSQTAERLLLTLSVTRIIDLGFITHVGKTSKGGCKDGEQNVDACSTHAWAIVGEHLARSSLAHSGATRNH</sequence>
<name>A0AAE1AQC5_9GAST</name>
<gene>
    <name evidence="1" type="ORF">RRG08_035496</name>
</gene>
<dbReference type="EMBL" id="JAWDGP010001404">
    <property type="protein sequence ID" value="KAK3792008.1"/>
    <property type="molecule type" value="Genomic_DNA"/>
</dbReference>
<keyword evidence="2" id="KW-1185">Reference proteome</keyword>
<protein>
    <submittedName>
        <fullName evidence="1">Uncharacterized protein</fullName>
    </submittedName>
</protein>
<organism evidence="1 2">
    <name type="scientific">Elysia crispata</name>
    <name type="common">lettuce slug</name>
    <dbReference type="NCBI Taxonomy" id="231223"/>
    <lineage>
        <taxon>Eukaryota</taxon>
        <taxon>Metazoa</taxon>
        <taxon>Spiralia</taxon>
        <taxon>Lophotrochozoa</taxon>
        <taxon>Mollusca</taxon>
        <taxon>Gastropoda</taxon>
        <taxon>Heterobranchia</taxon>
        <taxon>Euthyneura</taxon>
        <taxon>Panpulmonata</taxon>
        <taxon>Sacoglossa</taxon>
        <taxon>Placobranchoidea</taxon>
        <taxon>Plakobranchidae</taxon>
        <taxon>Elysia</taxon>
    </lineage>
</organism>
<evidence type="ECO:0000313" key="2">
    <source>
        <dbReference type="Proteomes" id="UP001283361"/>
    </source>
</evidence>
<accession>A0AAE1AQC5</accession>
<comment type="caution">
    <text evidence="1">The sequence shown here is derived from an EMBL/GenBank/DDBJ whole genome shotgun (WGS) entry which is preliminary data.</text>
</comment>
<reference evidence="1" key="1">
    <citation type="journal article" date="2023" name="G3 (Bethesda)">
        <title>A reference genome for the long-term kleptoplast-retaining sea slug Elysia crispata morphotype clarki.</title>
        <authorList>
            <person name="Eastman K.E."/>
            <person name="Pendleton A.L."/>
            <person name="Shaikh M.A."/>
            <person name="Suttiyut T."/>
            <person name="Ogas R."/>
            <person name="Tomko P."/>
            <person name="Gavelis G."/>
            <person name="Widhalm J.R."/>
            <person name="Wisecaver J.H."/>
        </authorList>
    </citation>
    <scope>NUCLEOTIDE SEQUENCE</scope>
    <source>
        <strain evidence="1">ECLA1</strain>
    </source>
</reference>
<dbReference type="Proteomes" id="UP001283361">
    <property type="component" value="Unassembled WGS sequence"/>
</dbReference>